<name>A0A0A1YGA1_9PSED</name>
<dbReference type="Gene3D" id="2.40.128.120">
    <property type="entry name" value="Quinohemoprotein amine dehydrogenase alpha subunit, domain 2"/>
    <property type="match status" value="1"/>
</dbReference>
<reference evidence="7 8" key="1">
    <citation type="journal article" date="2014" name="Genome Announc.">
        <title>Draft Genome Sequence of Petroleum Oil-Degrading Marine Bacterium Pseudomonas taeanensis Strain MS-3, Isolated from a Crude Oil-Contaminated Seashore.</title>
        <authorList>
            <person name="Lee S.Y."/>
            <person name="Kim S.H."/>
            <person name="Lee D.G."/>
            <person name="Shin S."/>
            <person name="Yun S.H."/>
            <person name="Choi C.W."/>
            <person name="Chung Y.H."/>
            <person name="Choi J.S."/>
            <person name="Kahng H.Y."/>
            <person name="Kim S.I."/>
        </authorList>
    </citation>
    <scope>NUCLEOTIDE SEQUENCE [LARGE SCALE GENOMIC DNA]</scope>
    <source>
        <strain evidence="7 8">MS-3</strain>
    </source>
</reference>
<evidence type="ECO:0000256" key="5">
    <source>
        <dbReference type="SAM" id="SignalP"/>
    </source>
</evidence>
<evidence type="ECO:0000259" key="6">
    <source>
        <dbReference type="PROSITE" id="PS51007"/>
    </source>
</evidence>
<dbReference type="Gene3D" id="2.60.40.10">
    <property type="entry name" value="Immunoglobulins"/>
    <property type="match status" value="2"/>
</dbReference>
<protein>
    <submittedName>
        <fullName evidence="7">Quinohemoprotein amine dehydrogenase</fullName>
    </submittedName>
</protein>
<evidence type="ECO:0000313" key="7">
    <source>
        <dbReference type="EMBL" id="KFX68937.1"/>
    </source>
</evidence>
<evidence type="ECO:0000256" key="1">
    <source>
        <dbReference type="ARBA" id="ARBA00022617"/>
    </source>
</evidence>
<keyword evidence="5" id="KW-0732">Signal</keyword>
<dbReference type="SUPFAM" id="SSF69298">
    <property type="entry name" value="Quinohemoprotein amine dehydrogenase A chain, domain 3"/>
    <property type="match status" value="1"/>
</dbReference>
<evidence type="ECO:0000256" key="4">
    <source>
        <dbReference type="PROSITE-ProRule" id="PRU00433"/>
    </source>
</evidence>
<dbReference type="Pfam" id="PF14930">
    <property type="entry name" value="Qn_am_d_aII"/>
    <property type="match status" value="1"/>
</dbReference>
<feature type="signal peptide" evidence="5">
    <location>
        <begin position="1"/>
        <end position="28"/>
    </location>
</feature>
<organism evidence="7 8">
    <name type="scientific">Pseudomonas taeanensis MS-3</name>
    <dbReference type="NCBI Taxonomy" id="1395571"/>
    <lineage>
        <taxon>Bacteria</taxon>
        <taxon>Pseudomonadati</taxon>
        <taxon>Pseudomonadota</taxon>
        <taxon>Gammaproteobacteria</taxon>
        <taxon>Pseudomonadales</taxon>
        <taxon>Pseudomonadaceae</taxon>
        <taxon>Pseudomonas</taxon>
    </lineage>
</organism>
<evidence type="ECO:0000256" key="2">
    <source>
        <dbReference type="ARBA" id="ARBA00022723"/>
    </source>
</evidence>
<dbReference type="Pfam" id="PF09098">
    <property type="entry name" value="Dehyd-heme_bind"/>
    <property type="match status" value="1"/>
</dbReference>
<dbReference type="Proteomes" id="UP000030063">
    <property type="component" value="Unassembled WGS sequence"/>
</dbReference>
<dbReference type="OrthoDB" id="5345472at2"/>
<dbReference type="Gene3D" id="1.10.760.10">
    <property type="entry name" value="Cytochrome c-like domain"/>
    <property type="match status" value="1"/>
</dbReference>
<dbReference type="AlphaFoldDB" id="A0A0A1YGA1"/>
<keyword evidence="1 4" id="KW-0349">Heme</keyword>
<feature type="chain" id="PRO_5001984214" evidence="5">
    <location>
        <begin position="29"/>
        <end position="525"/>
    </location>
</feature>
<comment type="caution">
    <text evidence="7">The sequence shown here is derived from an EMBL/GenBank/DDBJ whole genome shotgun (WGS) entry which is preliminary data.</text>
</comment>
<dbReference type="InterPro" id="IPR036718">
    <property type="entry name" value="H-AmDH_asu_dom2_sf"/>
</dbReference>
<dbReference type="SUPFAM" id="SSF46626">
    <property type="entry name" value="Cytochrome c"/>
    <property type="match status" value="2"/>
</dbReference>
<dbReference type="EMBL" id="AWSQ01000004">
    <property type="protein sequence ID" value="KFX68937.1"/>
    <property type="molecule type" value="Genomic_DNA"/>
</dbReference>
<dbReference type="PROSITE" id="PS51007">
    <property type="entry name" value="CYTC"/>
    <property type="match status" value="1"/>
</dbReference>
<proteinExistence type="predicted"/>
<evidence type="ECO:0000256" key="3">
    <source>
        <dbReference type="ARBA" id="ARBA00023004"/>
    </source>
</evidence>
<keyword evidence="2 4" id="KW-0479">Metal-binding</keyword>
<dbReference type="InterPro" id="IPR023887">
    <property type="entry name" value="QH-AmDH_asu"/>
</dbReference>
<dbReference type="NCBIfam" id="TIGR03908">
    <property type="entry name" value="QH_alpha"/>
    <property type="match status" value="1"/>
</dbReference>
<dbReference type="InterPro" id="IPR013783">
    <property type="entry name" value="Ig-like_fold"/>
</dbReference>
<sequence>MTTRLRQRVSTLALSMAICAVLQSQAQAAEDGEAILKAKCVGCHIPEEGQALSRISHQRKTPEGWLMSIARMQVMHGLKIEDDDRRTLVKYLADKQGLAPNEADGARYALERRLNNVEDFDEKFTQMCARCHSGARVALQRRPAKEWEHLVNFHLGQWPSLEYQAQSRDRDWLDIALKEMVPELANRYPLDSKAWTDWQQQRPDAAKLAGEWSFSGHVPSKGDVRGVMTATVSDKDAFDVSLKGEYADGTPFNGSGSAILFNGYEWRGNLEVEGVAMRQVLAATAGEIRGRMFETEHDERGLDFVAAKQGTVRLLAVQPEYLKAGSEAELTLVGSGLSGKPSFGEGVEVLTVLEQTSERVRVKVKTASDAPVGIRMVNLGALKGPNLAVYQQISEVKVVPEYSVARVGGNGGSTPKVQGRFEAEAWGKDLAGKAYRIGLVPAKWSVEPFDERAAEDQDVKFAGVMSAEDGVFTPGAAGPNPERKMSTNNAGNLKVIAAVQQDGQTLKGEGQMIVTVQRWNNPPIP</sequence>
<gene>
    <name evidence="7" type="ORF">TMS3_0115745</name>
</gene>
<dbReference type="GO" id="GO:0020037">
    <property type="term" value="F:heme binding"/>
    <property type="evidence" value="ECO:0007669"/>
    <property type="project" value="InterPro"/>
</dbReference>
<dbReference type="eggNOG" id="COG2010">
    <property type="taxonomic scope" value="Bacteria"/>
</dbReference>
<dbReference type="SUPFAM" id="SSF81296">
    <property type="entry name" value="E set domains"/>
    <property type="match status" value="2"/>
</dbReference>
<keyword evidence="3 4" id="KW-0408">Iron</keyword>
<dbReference type="RefSeq" id="WP_025166167.1">
    <property type="nucleotide sequence ID" value="NZ_AWSQ01000004.1"/>
</dbReference>
<accession>A0A0A1YGA1</accession>
<dbReference type="InterPro" id="IPR009111">
    <property type="entry name" value="QH-AmDH_asu_dom2"/>
</dbReference>
<feature type="domain" description="Cytochrome c" evidence="6">
    <location>
        <begin position="27"/>
        <end position="96"/>
    </location>
</feature>
<keyword evidence="8" id="KW-1185">Reference proteome</keyword>
<dbReference type="InterPro" id="IPR014756">
    <property type="entry name" value="Ig_E-set"/>
</dbReference>
<dbReference type="GO" id="GO:0046872">
    <property type="term" value="F:metal ion binding"/>
    <property type="evidence" value="ECO:0007669"/>
    <property type="project" value="UniProtKB-KW"/>
</dbReference>
<dbReference type="GO" id="GO:0009055">
    <property type="term" value="F:electron transfer activity"/>
    <property type="evidence" value="ECO:0007669"/>
    <property type="project" value="InterPro"/>
</dbReference>
<dbReference type="InterPro" id="IPR036909">
    <property type="entry name" value="Cyt_c-like_dom_sf"/>
</dbReference>
<dbReference type="Pfam" id="PF09100">
    <property type="entry name" value="Qn_am_d_aIV"/>
    <property type="match status" value="1"/>
</dbReference>
<dbReference type="Pfam" id="PF09099">
    <property type="entry name" value="Qn_am_d_aIII"/>
    <property type="match status" value="1"/>
</dbReference>
<evidence type="ECO:0000313" key="8">
    <source>
        <dbReference type="Proteomes" id="UP000030063"/>
    </source>
</evidence>
<dbReference type="InterPro" id="IPR015184">
    <property type="entry name" value="QH-AmDH_asu_dom_IV"/>
</dbReference>
<dbReference type="InterPro" id="IPR009056">
    <property type="entry name" value="Cyt_c-like_dom"/>
</dbReference>
<dbReference type="InterPro" id="IPR015183">
    <property type="entry name" value="QH-AmDH_asu_dom_III"/>
</dbReference>
<dbReference type="InterPro" id="IPR015182">
    <property type="entry name" value="QH-AmDH_asu_heme-bd_dom"/>
</dbReference>
<dbReference type="STRING" id="1395571.TMS3_0115745"/>